<reference evidence="9" key="1">
    <citation type="submission" date="2018-06" db="EMBL/GenBank/DDBJ databases">
        <authorList>
            <person name="Zhirakovskaya E."/>
        </authorList>
    </citation>
    <scope>NUCLEOTIDE SEQUENCE</scope>
</reference>
<dbReference type="GO" id="GO:0005886">
    <property type="term" value="C:plasma membrane"/>
    <property type="evidence" value="ECO:0007669"/>
    <property type="project" value="UniProtKB-SubCell"/>
</dbReference>
<keyword evidence="3" id="KW-1003">Cell membrane</keyword>
<dbReference type="PANTHER" id="PTHR30574:SF1">
    <property type="entry name" value="SULPHUR TRANSPORT DOMAIN-CONTAINING PROTEIN"/>
    <property type="match status" value="1"/>
</dbReference>
<keyword evidence="5 8" id="KW-0812">Transmembrane</keyword>
<dbReference type="EMBL" id="UOFR01000003">
    <property type="protein sequence ID" value="VAW90712.1"/>
    <property type="molecule type" value="Genomic_DNA"/>
</dbReference>
<dbReference type="AlphaFoldDB" id="A0A3B0ZTD9"/>
<evidence type="ECO:0000313" key="9">
    <source>
        <dbReference type="EMBL" id="VAW90712.1"/>
    </source>
</evidence>
<gene>
    <name evidence="9" type="ORF">MNBD_GAMMA21-1792</name>
</gene>
<evidence type="ECO:0000256" key="4">
    <source>
        <dbReference type="ARBA" id="ARBA00022519"/>
    </source>
</evidence>
<evidence type="ECO:0000256" key="8">
    <source>
        <dbReference type="SAM" id="Phobius"/>
    </source>
</evidence>
<dbReference type="PANTHER" id="PTHR30574">
    <property type="entry name" value="INNER MEMBRANE PROTEIN YEDE"/>
    <property type="match status" value="1"/>
</dbReference>
<keyword evidence="4" id="KW-0997">Cell inner membrane</keyword>
<evidence type="ECO:0000256" key="7">
    <source>
        <dbReference type="ARBA" id="ARBA00023136"/>
    </source>
</evidence>
<evidence type="ECO:0000256" key="5">
    <source>
        <dbReference type="ARBA" id="ARBA00022692"/>
    </source>
</evidence>
<feature type="transmembrane region" description="Helical" evidence="8">
    <location>
        <begin position="106"/>
        <end position="123"/>
    </location>
</feature>
<accession>A0A3B0ZTD9</accession>
<keyword evidence="7 8" id="KW-0472">Membrane</keyword>
<feature type="transmembrane region" description="Helical" evidence="8">
    <location>
        <begin position="183"/>
        <end position="205"/>
    </location>
</feature>
<evidence type="ECO:0000256" key="2">
    <source>
        <dbReference type="ARBA" id="ARBA00022448"/>
    </source>
</evidence>
<organism evidence="9">
    <name type="scientific">hydrothermal vent metagenome</name>
    <dbReference type="NCBI Taxonomy" id="652676"/>
    <lineage>
        <taxon>unclassified sequences</taxon>
        <taxon>metagenomes</taxon>
        <taxon>ecological metagenomes</taxon>
    </lineage>
</organism>
<evidence type="ECO:0000256" key="1">
    <source>
        <dbReference type="ARBA" id="ARBA00004429"/>
    </source>
</evidence>
<comment type="subcellular location">
    <subcellularLocation>
        <location evidence="1">Cell inner membrane</location>
        <topology evidence="1">Multi-pass membrane protein</topology>
    </subcellularLocation>
</comment>
<feature type="transmembrane region" description="Helical" evidence="8">
    <location>
        <begin position="6"/>
        <end position="23"/>
    </location>
</feature>
<feature type="transmembrane region" description="Helical" evidence="8">
    <location>
        <begin position="143"/>
        <end position="163"/>
    </location>
</feature>
<evidence type="ECO:0000256" key="3">
    <source>
        <dbReference type="ARBA" id="ARBA00022475"/>
    </source>
</evidence>
<dbReference type="Pfam" id="PF04143">
    <property type="entry name" value="Sulf_transp"/>
    <property type="match status" value="1"/>
</dbReference>
<keyword evidence="6 8" id="KW-1133">Transmembrane helix</keyword>
<evidence type="ECO:0000256" key="6">
    <source>
        <dbReference type="ARBA" id="ARBA00022989"/>
    </source>
</evidence>
<proteinExistence type="predicted"/>
<dbReference type="InterPro" id="IPR007272">
    <property type="entry name" value="Sulf_transp_TsuA/YedE"/>
</dbReference>
<protein>
    <submittedName>
        <fullName evidence="9">Uncharacterized protein</fullName>
    </submittedName>
</protein>
<keyword evidence="2" id="KW-0813">Transport</keyword>
<name>A0A3B0ZTD9_9ZZZZ</name>
<sequence length="208" mass="22147">MTYWDWWVGALALSAVTVGFSLVRKQPLGVSGSWARIVLRSHDKKVDAAELPFRKNPGLLKDALMRATIDEFGQAAVINAMHLGGGNRATVSPPADLTLMPIRVKWTAHFSFLFMLMVGGALAKLLSGDFTFQLTLGEMHSEFFGAGFGYLIILFTGGALVGFGTQLAGGCTSGHALSGVPRLVPASLIATATFFTSASIASLLIHYL</sequence>